<gene>
    <name evidence="3" type="primary">Kiaa1614</name>
</gene>
<dbReference type="GO" id="GO:0005634">
    <property type="term" value="C:nucleus"/>
    <property type="evidence" value="ECO:0007669"/>
    <property type="project" value="TreeGrafter"/>
</dbReference>
<feature type="region of interest" description="Disordered" evidence="1">
    <location>
        <begin position="1048"/>
        <end position="1070"/>
    </location>
</feature>
<dbReference type="SUPFAM" id="SSF50156">
    <property type="entry name" value="PDZ domain-like"/>
    <property type="match status" value="1"/>
</dbReference>
<dbReference type="GO" id="GO:0007163">
    <property type="term" value="P:establishment or maintenance of cell polarity"/>
    <property type="evidence" value="ECO:0007669"/>
    <property type="project" value="TreeGrafter"/>
</dbReference>
<dbReference type="InterPro" id="IPR001478">
    <property type="entry name" value="PDZ"/>
</dbReference>
<dbReference type="InterPro" id="IPR051741">
    <property type="entry name" value="PAR6_homolog"/>
</dbReference>
<feature type="compositionally biased region" description="Polar residues" evidence="1">
    <location>
        <begin position="386"/>
        <end position="410"/>
    </location>
</feature>
<organism evidence="3 4">
    <name type="scientific">Jaculus jaculus</name>
    <name type="common">Lesser Egyptian jerboa</name>
    <dbReference type="NCBI Taxonomy" id="51337"/>
    <lineage>
        <taxon>Eukaryota</taxon>
        <taxon>Metazoa</taxon>
        <taxon>Chordata</taxon>
        <taxon>Craniata</taxon>
        <taxon>Vertebrata</taxon>
        <taxon>Euteleostomi</taxon>
        <taxon>Mammalia</taxon>
        <taxon>Eutheria</taxon>
        <taxon>Euarchontoglires</taxon>
        <taxon>Glires</taxon>
        <taxon>Rodentia</taxon>
        <taxon>Myomorpha</taxon>
        <taxon>Dipodoidea</taxon>
        <taxon>Dipodidae</taxon>
        <taxon>Dipodinae</taxon>
        <taxon>Jaculus</taxon>
    </lineage>
</organism>
<feature type="region of interest" description="Disordered" evidence="1">
    <location>
        <begin position="577"/>
        <end position="672"/>
    </location>
</feature>
<dbReference type="PANTHER" id="PTHR14102">
    <property type="entry name" value="PAR-6-RELATED"/>
    <property type="match status" value="1"/>
</dbReference>
<name>A0A8C5LG14_JACJA</name>
<dbReference type="FunFam" id="2.30.42.10:FF:000215">
    <property type="entry name" value="uncharacterized protein KIAA1614 homolog"/>
    <property type="match status" value="1"/>
</dbReference>
<feature type="compositionally biased region" description="Pro residues" evidence="1">
    <location>
        <begin position="165"/>
        <end position="176"/>
    </location>
</feature>
<protein>
    <submittedName>
        <fullName evidence="3">cDNA sequence BC034090</fullName>
    </submittedName>
</protein>
<feature type="compositionally biased region" description="Basic and acidic residues" evidence="1">
    <location>
        <begin position="594"/>
        <end position="604"/>
    </location>
</feature>
<reference evidence="3" key="2">
    <citation type="submission" date="2025-09" db="UniProtKB">
        <authorList>
            <consortium name="Ensembl"/>
        </authorList>
    </citation>
    <scope>IDENTIFICATION</scope>
</reference>
<feature type="region of interest" description="Disordered" evidence="1">
    <location>
        <begin position="1"/>
        <end position="204"/>
    </location>
</feature>
<dbReference type="GeneTree" id="ENSGT00390000013003"/>
<dbReference type="Proteomes" id="UP000694385">
    <property type="component" value="Unassembled WGS sequence"/>
</dbReference>
<sequence>MEGMEAAAQPARGGPGSKTGRTASPMEVTSAKERNGPEPQPDNGPLPTPWLCSGEDQTPSLMPSQPPKARFRGPSVLESKVKALKEKMTAHKHGAKPCPTSPEHASSKESRCQRAKGFPQPGAMVVPYSQNLTDGQLGYNISEEEPARNGNFSPPRLPSWNGQSPWPPEAKSPLPGPGSLQESPTHPPTAGQPQGPKLWKNTHMSSLKTGTSYPLQDGLVIGRDLDNTVLTSKENLVPRTALLEALWRAGNPGAPGTRNSVLSLSDRVERNRLVLQEILKISGQSPPKVGSPPWTPSWDRAAPEQLAEDVDWDSDTPLQDTGQGRARGPKPEPVLRVGHEEAKHLLQRARMKARTQPLRANHDIVPTITQGSRDGRRSPHMDARMTSASTDSLQNGNLRDSSSGESSNGQGPKRAPPLSHVRFEDESACEAEVRCLERLQQRQRQMLSVVMQAVGQGPLCSKPDVTNYINRDLGARASNRPLCCVDGSSLSASSLAWGSKRKCQACGTCLEECHPSEGKATLDPRVFQGSQVARGAETGLRDSYSSHSLGIPFPLLPAEPGLHVGSIRETHIGDTVVTCPEEGDSGLDTTDTSDSYRTDSEEARTSQPSRAGRQTRGSSSLRQRHQGCQPQGGRRPARKGDRELPCSLQAKPHLPGSDDGEPGEGLKGGRGHRAQETWFLREDAVQKTPASEPKSSSLASQKQCGPELGNQRDRSGASCAPRTTAGAALSSMTPAPLGSGRPENRDSAHTGCASSVQMGRAEPSASHQVQQPASPLSPEGWIPTPPSSRKSACPVPHRERAQTGYHRRGHQAEPAGIPLPLSPARTPQPCSPCARHPLPDLSTTRCISLAPLGMQESWGVAVHKGRVERDPCCQEVGPPLEIGRTFQDCLGSADAATVNSTAITLSLASEEPEAIQESSGSLQRAESSSGGHMPPRASLGARPASAAPSDERKKRTSNIASTLGLKKLFSALGHTSRPKMGTSRSYSVEQLQCVAPGPASHTSILKEKRAPSLQFLHLVSPSHQHRKAASFQNLHSLLSGKGDRSSLYLVESPGDPRAPGRPARTPPRRTLSVEDVGAPSLARTVGRVVEVFPDGTSQLQLQRPPEGTFGFRVAYGNGHRDSGLYVQAMADLDTAKLYSGLLGVGDEILEVNGAKVAGLGLAHIKELLARVDSLSVRVLRHRPAPQ</sequence>
<proteinExistence type="predicted"/>
<dbReference type="GO" id="GO:0016324">
    <property type="term" value="C:apical plasma membrane"/>
    <property type="evidence" value="ECO:0007669"/>
    <property type="project" value="TreeGrafter"/>
</dbReference>
<dbReference type="GO" id="GO:0005938">
    <property type="term" value="C:cell cortex"/>
    <property type="evidence" value="ECO:0007669"/>
    <property type="project" value="TreeGrafter"/>
</dbReference>
<dbReference type="PROSITE" id="PS50106">
    <property type="entry name" value="PDZ"/>
    <property type="match status" value="1"/>
</dbReference>
<feature type="compositionally biased region" description="Pro residues" evidence="1">
    <location>
        <begin position="38"/>
        <end position="48"/>
    </location>
</feature>
<dbReference type="Ensembl" id="ENSJJAT00000031257.1">
    <property type="protein sequence ID" value="ENSJJAP00000024673.1"/>
    <property type="gene ID" value="ENSJJAG00000024068.1"/>
</dbReference>
<dbReference type="Pfam" id="PF15737">
    <property type="entry name" value="DUF4685"/>
    <property type="match status" value="1"/>
</dbReference>
<keyword evidence="4" id="KW-1185">Reference proteome</keyword>
<feature type="compositionally biased region" description="Low complexity" evidence="1">
    <location>
        <begin position="1053"/>
        <end position="1063"/>
    </location>
</feature>
<feature type="region of interest" description="Disordered" evidence="1">
    <location>
        <begin position="908"/>
        <end position="959"/>
    </location>
</feature>
<dbReference type="AlphaFoldDB" id="A0A8C5LG14"/>
<feature type="domain" description="PDZ" evidence="2">
    <location>
        <begin position="1098"/>
        <end position="1168"/>
    </location>
</feature>
<dbReference type="GO" id="GO:0007098">
    <property type="term" value="P:centrosome cycle"/>
    <property type="evidence" value="ECO:0007669"/>
    <property type="project" value="TreeGrafter"/>
</dbReference>
<feature type="region of interest" description="Disordered" evidence="1">
    <location>
        <begin position="308"/>
        <end position="338"/>
    </location>
</feature>
<feature type="region of interest" description="Disordered" evidence="1">
    <location>
        <begin position="354"/>
        <end position="418"/>
    </location>
</feature>
<feature type="compositionally biased region" description="Polar residues" evidence="1">
    <location>
        <begin position="765"/>
        <end position="774"/>
    </location>
</feature>
<dbReference type="GO" id="GO:0060341">
    <property type="term" value="P:regulation of cellular localization"/>
    <property type="evidence" value="ECO:0007669"/>
    <property type="project" value="TreeGrafter"/>
</dbReference>
<dbReference type="Pfam" id="PF00595">
    <property type="entry name" value="PDZ"/>
    <property type="match status" value="1"/>
</dbReference>
<feature type="compositionally biased region" description="Polar residues" evidence="1">
    <location>
        <begin position="693"/>
        <end position="703"/>
    </location>
</feature>
<evidence type="ECO:0000313" key="4">
    <source>
        <dbReference type="Proteomes" id="UP000694385"/>
    </source>
</evidence>
<dbReference type="InterPro" id="IPR032756">
    <property type="entry name" value="DUF4685"/>
</dbReference>
<reference evidence="3" key="1">
    <citation type="submission" date="2025-08" db="UniProtKB">
        <authorList>
            <consortium name="Ensembl"/>
        </authorList>
    </citation>
    <scope>IDENTIFICATION</scope>
</reference>
<accession>A0A8C5LG14</accession>
<evidence type="ECO:0000259" key="2">
    <source>
        <dbReference type="PROSITE" id="PS50106"/>
    </source>
</evidence>
<dbReference type="Gene3D" id="2.30.42.10">
    <property type="match status" value="1"/>
</dbReference>
<feature type="compositionally biased region" description="Basic and acidic residues" evidence="1">
    <location>
        <begin position="373"/>
        <end position="383"/>
    </location>
</feature>
<feature type="region of interest" description="Disordered" evidence="1">
    <location>
        <begin position="684"/>
        <end position="823"/>
    </location>
</feature>
<evidence type="ECO:0000313" key="3">
    <source>
        <dbReference type="Ensembl" id="ENSJJAP00000024673.1"/>
    </source>
</evidence>
<feature type="compositionally biased region" description="Basic and acidic residues" evidence="1">
    <location>
        <begin position="79"/>
        <end position="89"/>
    </location>
</feature>
<evidence type="ECO:0000256" key="1">
    <source>
        <dbReference type="SAM" id="MobiDB-lite"/>
    </source>
</evidence>
<feature type="compositionally biased region" description="Polar residues" evidence="1">
    <location>
        <begin position="916"/>
        <end position="930"/>
    </location>
</feature>
<dbReference type="OMA" id="GPGPCNK"/>
<dbReference type="PANTHER" id="PTHR14102:SF12">
    <property type="entry name" value="CDNA SEQUENCE BC034090"/>
    <property type="match status" value="1"/>
</dbReference>
<dbReference type="InterPro" id="IPR036034">
    <property type="entry name" value="PDZ_sf"/>
</dbReference>
<feature type="compositionally biased region" description="Polar residues" evidence="1">
    <location>
        <begin position="615"/>
        <end position="629"/>
    </location>
</feature>